<evidence type="ECO:0000256" key="1">
    <source>
        <dbReference type="ARBA" id="ARBA00004651"/>
    </source>
</evidence>
<feature type="transmembrane region" description="Helical" evidence="6">
    <location>
        <begin position="21"/>
        <end position="40"/>
    </location>
</feature>
<dbReference type="eggNOG" id="ENOG502QSR1">
    <property type="taxonomic scope" value="Eukaryota"/>
</dbReference>
<feature type="transmembrane region" description="Helical" evidence="6">
    <location>
        <begin position="156"/>
        <end position="177"/>
    </location>
</feature>
<dbReference type="GO" id="GO:0005886">
    <property type="term" value="C:plasma membrane"/>
    <property type="evidence" value="ECO:0000318"/>
    <property type="project" value="GO_Central"/>
</dbReference>
<name>A0A022QH59_ERYGU</name>
<protein>
    <recommendedName>
        <fullName evidence="7">Integral membrane bound transporter domain-containing protein</fullName>
    </recommendedName>
</protein>
<evidence type="ECO:0000256" key="5">
    <source>
        <dbReference type="ARBA" id="ARBA00023136"/>
    </source>
</evidence>
<evidence type="ECO:0000256" key="2">
    <source>
        <dbReference type="ARBA" id="ARBA00022475"/>
    </source>
</evidence>
<keyword evidence="5 6" id="KW-0472">Membrane</keyword>
<accession>A0A022QH59</accession>
<evidence type="ECO:0000313" key="9">
    <source>
        <dbReference type="Proteomes" id="UP000030748"/>
    </source>
</evidence>
<reference evidence="8 9" key="1">
    <citation type="journal article" date="2013" name="Proc. Natl. Acad. Sci. U.S.A.">
        <title>Fine-scale variation in meiotic recombination in Mimulus inferred from population shotgun sequencing.</title>
        <authorList>
            <person name="Hellsten U."/>
            <person name="Wright K.M."/>
            <person name="Jenkins J."/>
            <person name="Shu S."/>
            <person name="Yuan Y."/>
            <person name="Wessler S.R."/>
            <person name="Schmutz J."/>
            <person name="Willis J.H."/>
            <person name="Rokhsar D.S."/>
        </authorList>
    </citation>
    <scope>NUCLEOTIDE SEQUENCE [LARGE SCALE GENOMIC DNA]</scope>
    <source>
        <strain evidence="9">cv. DUN x IM62</strain>
    </source>
</reference>
<evidence type="ECO:0000313" key="8">
    <source>
        <dbReference type="EMBL" id="EYU26578.1"/>
    </source>
</evidence>
<dbReference type="PANTHER" id="PTHR30509:SF34">
    <property type="entry name" value="F3L24.34 PROTEIN"/>
    <property type="match status" value="1"/>
</dbReference>
<dbReference type="PANTHER" id="PTHR30509">
    <property type="entry name" value="P-HYDROXYBENZOIC ACID EFFLUX PUMP SUBUNIT-RELATED"/>
    <property type="match status" value="1"/>
</dbReference>
<dbReference type="AlphaFoldDB" id="A0A022QH59"/>
<comment type="subcellular location">
    <subcellularLocation>
        <location evidence="1">Cell membrane</location>
        <topology evidence="1">Multi-pass membrane protein</topology>
    </subcellularLocation>
</comment>
<keyword evidence="3 6" id="KW-0812">Transmembrane</keyword>
<dbReference type="STRING" id="4155.A0A022QH59"/>
<dbReference type="InterPro" id="IPR049453">
    <property type="entry name" value="Memb_transporter_dom"/>
</dbReference>
<feature type="domain" description="Integral membrane bound transporter" evidence="7">
    <location>
        <begin position="409"/>
        <end position="535"/>
    </location>
</feature>
<evidence type="ECO:0000259" key="7">
    <source>
        <dbReference type="Pfam" id="PF13515"/>
    </source>
</evidence>
<feature type="transmembrane region" description="Helical" evidence="6">
    <location>
        <begin position="99"/>
        <end position="116"/>
    </location>
</feature>
<dbReference type="OrthoDB" id="68611at2759"/>
<keyword evidence="2" id="KW-1003">Cell membrane</keyword>
<keyword evidence="4 6" id="KW-1133">Transmembrane helix</keyword>
<evidence type="ECO:0000256" key="3">
    <source>
        <dbReference type="ARBA" id="ARBA00022692"/>
    </source>
</evidence>
<dbReference type="EMBL" id="KI631651">
    <property type="protein sequence ID" value="EYU26578.1"/>
    <property type="molecule type" value="Genomic_DNA"/>
</dbReference>
<evidence type="ECO:0000256" key="6">
    <source>
        <dbReference type="SAM" id="Phobius"/>
    </source>
</evidence>
<keyword evidence="9" id="KW-1185">Reference proteome</keyword>
<dbReference type="Pfam" id="PF13515">
    <property type="entry name" value="FUSC_2"/>
    <property type="match status" value="1"/>
</dbReference>
<organism evidence="8 9">
    <name type="scientific">Erythranthe guttata</name>
    <name type="common">Yellow monkey flower</name>
    <name type="synonym">Mimulus guttatus</name>
    <dbReference type="NCBI Taxonomy" id="4155"/>
    <lineage>
        <taxon>Eukaryota</taxon>
        <taxon>Viridiplantae</taxon>
        <taxon>Streptophyta</taxon>
        <taxon>Embryophyta</taxon>
        <taxon>Tracheophyta</taxon>
        <taxon>Spermatophyta</taxon>
        <taxon>Magnoliopsida</taxon>
        <taxon>eudicotyledons</taxon>
        <taxon>Gunneridae</taxon>
        <taxon>Pentapetalae</taxon>
        <taxon>asterids</taxon>
        <taxon>lamiids</taxon>
        <taxon>Lamiales</taxon>
        <taxon>Phrymaceae</taxon>
        <taxon>Erythranthe</taxon>
    </lineage>
</organism>
<dbReference type="PhylomeDB" id="A0A022QH59"/>
<evidence type="ECO:0000256" key="4">
    <source>
        <dbReference type="ARBA" id="ARBA00022989"/>
    </source>
</evidence>
<sequence>MASSTVAERSRIMWCMRLQSALRTAMACTIIGCATIYGPEFLVSEIRFAAFSYLTAVLIVSDASLGDTMSGCWHAFCATAQVVPLAVLGRWLVDPTEGLPLGYAAVAVGVAAFLVAMPECTHLTAKRIAFGQIVLVCSDAVIGRDGKSDAAFMNPVYVAASTALGALASVLALLIPYPSLACHKVQKLCRVYGENASQRMNIYMRAFSARDNHTKTELISQTKPLSETGDKLLQTIIILQEGMKWERPWSRYLEPNKVSPGEILQNVELQMRGIEYSLVSSPVQTIDQEHLSNVLQGLSIQLEKRLEQLTCSSPYNSSKESETRGEFTEQPSLPIEAMSPILEHGWAFFYFSCVDMLLSDSSASPKYLQTQPAKTEDFSILIKLRNWISKIIKNGRLEFALKCSLSLSLAVLFGLIFDKENGCWAGLTIAISFVTGRQAIFTVANTRGQGTAIGSVYGVICCFLFHSEEMRLLALLPWIVFTCFLRYSKLYGQTGGVSAAIGALLIVGRKNYGVPNEFAIARLTEVFIGLSAFILVELFLQPIRAATLAKNHLSLTLNSLEDCVKEIGFFPVQKNQFLELREKQRNLSSLVCELRKFVADAELEPDFWYLPFRGSSYQKLVGSLSNIVHMLYFITYNFEILLELSEKSNVCKEFQEQISNELELFQETLSSLQVYLEKALSTESQADTNGSIDEKFRDLEMGKPQNREKQSVSIIAENKETEMSSDEVESEELRERMIRCLGATGFCISSLMKEIDDTEMCIREIDQWES</sequence>
<dbReference type="Proteomes" id="UP000030748">
    <property type="component" value="Unassembled WGS sequence"/>
</dbReference>
<proteinExistence type="predicted"/>
<gene>
    <name evidence="8" type="ORF">MIMGU_mgv1a001712mg</name>
</gene>